<proteinExistence type="predicted"/>
<protein>
    <submittedName>
        <fullName evidence="3">Uncharacterized protein</fullName>
    </submittedName>
</protein>
<evidence type="ECO:0000256" key="2">
    <source>
        <dbReference type="SAM" id="Phobius"/>
    </source>
</evidence>
<name>A0A9N9XJZ9_PHYSR</name>
<feature type="transmembrane region" description="Helical" evidence="2">
    <location>
        <begin position="15"/>
        <end position="35"/>
    </location>
</feature>
<dbReference type="Proteomes" id="UP001153712">
    <property type="component" value="Chromosome 1"/>
</dbReference>
<feature type="region of interest" description="Disordered" evidence="1">
    <location>
        <begin position="55"/>
        <end position="76"/>
    </location>
</feature>
<keyword evidence="2" id="KW-1133">Transmembrane helix</keyword>
<accession>A0A9N9XJZ9</accession>
<evidence type="ECO:0000313" key="4">
    <source>
        <dbReference type="Proteomes" id="UP001153712"/>
    </source>
</evidence>
<dbReference type="AlphaFoldDB" id="A0A9N9XJZ9"/>
<dbReference type="EMBL" id="OU900094">
    <property type="protein sequence ID" value="CAG9854828.1"/>
    <property type="molecule type" value="Genomic_DNA"/>
</dbReference>
<sequence length="76" mass="9416">MWYEPLTEVISLKNWIMYICAYFCVVFILFCTICLRDATKYVVKWTKITFYPSENSEKNQETRIKNRQKEKIRRRH</sequence>
<reference evidence="3" key="1">
    <citation type="submission" date="2022-01" db="EMBL/GenBank/DDBJ databases">
        <authorList>
            <person name="King R."/>
        </authorList>
    </citation>
    <scope>NUCLEOTIDE SEQUENCE</scope>
</reference>
<feature type="compositionally biased region" description="Basic and acidic residues" evidence="1">
    <location>
        <begin position="55"/>
        <end position="69"/>
    </location>
</feature>
<keyword evidence="4" id="KW-1185">Reference proteome</keyword>
<organism evidence="3 4">
    <name type="scientific">Phyllotreta striolata</name>
    <name type="common">Striped flea beetle</name>
    <name type="synonym">Crioceris striolata</name>
    <dbReference type="NCBI Taxonomy" id="444603"/>
    <lineage>
        <taxon>Eukaryota</taxon>
        <taxon>Metazoa</taxon>
        <taxon>Ecdysozoa</taxon>
        <taxon>Arthropoda</taxon>
        <taxon>Hexapoda</taxon>
        <taxon>Insecta</taxon>
        <taxon>Pterygota</taxon>
        <taxon>Neoptera</taxon>
        <taxon>Endopterygota</taxon>
        <taxon>Coleoptera</taxon>
        <taxon>Polyphaga</taxon>
        <taxon>Cucujiformia</taxon>
        <taxon>Chrysomeloidea</taxon>
        <taxon>Chrysomelidae</taxon>
        <taxon>Galerucinae</taxon>
        <taxon>Alticini</taxon>
        <taxon>Phyllotreta</taxon>
    </lineage>
</organism>
<keyword evidence="2" id="KW-0472">Membrane</keyword>
<evidence type="ECO:0000256" key="1">
    <source>
        <dbReference type="SAM" id="MobiDB-lite"/>
    </source>
</evidence>
<keyword evidence="2" id="KW-0812">Transmembrane</keyword>
<gene>
    <name evidence="3" type="ORF">PHYEVI_LOCUS1288</name>
</gene>
<evidence type="ECO:0000313" key="3">
    <source>
        <dbReference type="EMBL" id="CAG9854828.1"/>
    </source>
</evidence>